<feature type="compositionally biased region" description="Low complexity" evidence="2">
    <location>
        <begin position="824"/>
        <end position="836"/>
    </location>
</feature>
<feature type="compositionally biased region" description="Polar residues" evidence="2">
    <location>
        <begin position="1127"/>
        <end position="1160"/>
    </location>
</feature>
<dbReference type="InterPro" id="IPR036770">
    <property type="entry name" value="Ankyrin_rpt-contain_sf"/>
</dbReference>
<sequence>MPPKTVQDWLKAVSNGDVKYVTANLNKYKGSTDADGNTGLMLAVIAENEQIVSLLLKHEAGRVNKMRLTALAFAVMKEKTKMIQLLAPAEARVPLEKDRTALMLAAEQGHSETVALLVPYSALDGRDVDGLSALDYSTLHNDTKSLTAMLSGGKPSLDTIDVAIRHALQRNVTGAYGILKEHRDRLYPEAQLSDSVPQLVTGKDSEFTSSEVVANPHSTLPIKTRQAFDMSESRMRTPRDDEDAELNLQKSRTLPGSRHPTSAPSDIMNRLGTTGPSVVESGAVPEPVPVSISTALSSSGTTQRAELEPTDPAQLQALLKTKQKALDTLQMQNNALNTELVDTKRRLNRAELSARSRSNAQATSAGGKHWASVSEVEQTNKVMADLQQQIKELKNDSLKNKVAYDREKQRLQKQLDERASTIADLEKRNGDLQRNYTRAKTEADDLRGVVDRQARLREKDAQERIDPQTIVDKDEEIERLGTLVKDLEAQLEMARSELTPRQNSSPQNAYRASEPGDRRSPSPSRYDPTNVSRLVTPTHSMRQASIRNGVQRSQLGAGSRQITVMENDYNALLADNTQKEIKLAEARAELARVTGDSEVSDLSRAQRSIALSCRGSDLEKRYNALLADNERANERLRERTVELEQLIAEVEASLEDTTTGTSADLSKLRAIISSKNREIRELKEKIAAEESRHANTCRTLNGENERLTALCRRREADLKRVRTEATDMHHFKNESDDVRAENSALLKELKLMRTELDRRDNIYPELAKYEDLVKTLGEENDAMKKMLKKRKEQLEYLLAGGDPSKLETVGGALGEDTKRAISRGGLALSRSRSRNAAGGGLAGSQALGSSKLRGPGRTGPEHNHSDLIERDAQGNDPKIITKLTDELNEYERRVTELSRLVAMRDAEIVNIRKQAVDGPSYSDLLTLLNEKMTRVDQLSNQLEQKEREIQRLISTSVASTPISGGRVARTMTTKGSAATRFYNQDEVKEILSQLAEKESQLAMLQTDMLDRSVERMKAMGDKYTVVRVEQLEDRVAQMTADLADRDATVARLRTELRDAEIALKHMTGETGNVPLPNDSRLQEQLAESKIRAADMQQELEWAQVHMNSMADDLSRYRDMISRMSQQPSLAVSGTSDASLVASPPTQGQRDMSIASPTRSYASDRYPALKPKHRVK</sequence>
<evidence type="ECO:0000256" key="1">
    <source>
        <dbReference type="SAM" id="Coils"/>
    </source>
</evidence>
<feature type="compositionally biased region" description="Basic and acidic residues" evidence="2">
    <location>
        <begin position="859"/>
        <end position="873"/>
    </location>
</feature>
<dbReference type="SMART" id="SM00248">
    <property type="entry name" value="ANK"/>
    <property type="match status" value="4"/>
</dbReference>
<dbReference type="EMBL" id="VDLU01000001">
    <property type="protein sequence ID" value="TNJ29671.1"/>
    <property type="molecule type" value="Genomic_DNA"/>
</dbReference>
<feature type="compositionally biased region" description="Polar residues" evidence="2">
    <location>
        <begin position="521"/>
        <end position="532"/>
    </location>
</feature>
<dbReference type="AlphaFoldDB" id="A0A4Z1TAX5"/>
<feature type="compositionally biased region" description="Polar residues" evidence="2">
    <location>
        <begin position="499"/>
        <end position="510"/>
    </location>
</feature>
<organism evidence="3 4">
    <name type="scientific">Giardia muris</name>
    <dbReference type="NCBI Taxonomy" id="5742"/>
    <lineage>
        <taxon>Eukaryota</taxon>
        <taxon>Metamonada</taxon>
        <taxon>Diplomonadida</taxon>
        <taxon>Hexamitidae</taxon>
        <taxon>Giardiinae</taxon>
        <taxon>Giardia</taxon>
    </lineage>
</organism>
<feature type="compositionally biased region" description="Low complexity" evidence="2">
    <location>
        <begin position="843"/>
        <end position="852"/>
    </location>
</feature>
<gene>
    <name evidence="3" type="ORF">GMRT_16325</name>
</gene>
<dbReference type="Proteomes" id="UP000315496">
    <property type="component" value="Chromosome 1"/>
</dbReference>
<dbReference type="OrthoDB" id="10253389at2759"/>
<feature type="compositionally biased region" description="Polar residues" evidence="2">
    <location>
        <begin position="248"/>
        <end position="264"/>
    </location>
</feature>
<dbReference type="VEuPathDB" id="GiardiaDB:GMRT_16325"/>
<feature type="region of interest" description="Disordered" evidence="2">
    <location>
        <begin position="228"/>
        <end position="285"/>
    </location>
</feature>
<dbReference type="Gene3D" id="1.25.40.20">
    <property type="entry name" value="Ankyrin repeat-containing domain"/>
    <property type="match status" value="1"/>
</dbReference>
<dbReference type="InterPro" id="IPR002110">
    <property type="entry name" value="Ankyrin_rpt"/>
</dbReference>
<dbReference type="PANTHER" id="PTHR24184:SF11">
    <property type="entry name" value="ANKYRIN REPEAT AND SOCS BOX CONTAINING 3"/>
    <property type="match status" value="1"/>
</dbReference>
<feature type="region of interest" description="Disordered" evidence="2">
    <location>
        <begin position="824"/>
        <end position="876"/>
    </location>
</feature>
<feature type="compositionally biased region" description="Polar residues" evidence="2">
    <location>
        <begin position="355"/>
        <end position="364"/>
    </location>
</feature>
<evidence type="ECO:0000313" key="4">
    <source>
        <dbReference type="Proteomes" id="UP000315496"/>
    </source>
</evidence>
<dbReference type="Pfam" id="PF00023">
    <property type="entry name" value="Ank"/>
    <property type="match status" value="1"/>
</dbReference>
<dbReference type="PANTHER" id="PTHR24184">
    <property type="entry name" value="SI:CH211-189E2.2"/>
    <property type="match status" value="1"/>
</dbReference>
<name>A0A4Z1TAX5_GIAMU</name>
<feature type="coiled-coil region" evidence="1">
    <location>
        <begin position="569"/>
        <end position="692"/>
    </location>
</feature>
<feature type="coiled-coil region" evidence="1">
    <location>
        <begin position="925"/>
        <end position="955"/>
    </location>
</feature>
<feature type="coiled-coil region" evidence="1">
    <location>
        <begin position="987"/>
        <end position="1098"/>
    </location>
</feature>
<accession>A0A4Z1TAX5</accession>
<comment type="caution">
    <text evidence="3">The sequence shown here is derived from an EMBL/GenBank/DDBJ whole genome shotgun (WGS) entry which is preliminary data.</text>
</comment>
<dbReference type="SUPFAM" id="SSF48403">
    <property type="entry name" value="Ankyrin repeat"/>
    <property type="match status" value="1"/>
</dbReference>
<feature type="region of interest" description="Disordered" evidence="2">
    <location>
        <begin position="1127"/>
        <end position="1175"/>
    </location>
</feature>
<keyword evidence="1" id="KW-0175">Coiled coil</keyword>
<evidence type="ECO:0000313" key="3">
    <source>
        <dbReference type="EMBL" id="TNJ29671.1"/>
    </source>
</evidence>
<keyword evidence="4" id="KW-1185">Reference proteome</keyword>
<feature type="region of interest" description="Disordered" evidence="2">
    <location>
        <begin position="352"/>
        <end position="373"/>
    </location>
</feature>
<reference evidence="3 4" key="1">
    <citation type="submission" date="2019-05" db="EMBL/GenBank/DDBJ databases">
        <title>The compact genome of Giardia muris reveals important steps in the evolution of intestinal protozoan parasites.</title>
        <authorList>
            <person name="Xu F."/>
            <person name="Jimenez-Gonzalez A."/>
            <person name="Einarsson E."/>
            <person name="Astvaldsson A."/>
            <person name="Peirasmaki D."/>
            <person name="Eckmann L."/>
            <person name="Andersson J.O."/>
            <person name="Svard S.G."/>
            <person name="Jerlstrom-Hultqvist J."/>
        </authorList>
    </citation>
    <scope>NUCLEOTIDE SEQUENCE [LARGE SCALE GENOMIC DNA]</scope>
    <source>
        <strain evidence="3 4">Roberts-Thomson</strain>
    </source>
</reference>
<protein>
    <submittedName>
        <fullName evidence="3">Coiled-coil protein</fullName>
    </submittedName>
</protein>
<evidence type="ECO:0000256" key="2">
    <source>
        <dbReference type="SAM" id="MobiDB-lite"/>
    </source>
</evidence>
<dbReference type="Pfam" id="PF12796">
    <property type="entry name" value="Ank_2"/>
    <property type="match status" value="1"/>
</dbReference>
<proteinExistence type="predicted"/>
<feature type="region of interest" description="Disordered" evidence="2">
    <location>
        <begin position="495"/>
        <end position="532"/>
    </location>
</feature>